<reference evidence="2 3" key="1">
    <citation type="journal article" date="2019" name="Environ. Microbiol.">
        <title>Species interactions and distinct microbial communities in high Arctic permafrost affected cryosols are associated with the CH4 and CO2 gas fluxes.</title>
        <authorList>
            <person name="Altshuler I."/>
            <person name="Hamel J."/>
            <person name="Turney S."/>
            <person name="Magnuson E."/>
            <person name="Levesque R."/>
            <person name="Greer C."/>
            <person name="Whyte L.G."/>
        </authorList>
    </citation>
    <scope>NUCLEOTIDE SEQUENCE [LARGE SCALE GENOMIC DNA]</scope>
    <source>
        <strain evidence="2 3">S9.2P</strain>
    </source>
</reference>
<evidence type="ECO:0000313" key="3">
    <source>
        <dbReference type="Proteomes" id="UP000317646"/>
    </source>
</evidence>
<feature type="chain" id="PRO_5021255032" evidence="1">
    <location>
        <begin position="26"/>
        <end position="246"/>
    </location>
</feature>
<name>A0A502GVV7_9BACT</name>
<dbReference type="EMBL" id="RCYZ01000003">
    <property type="protein sequence ID" value="TPG66527.1"/>
    <property type="molecule type" value="Genomic_DNA"/>
</dbReference>
<comment type="caution">
    <text evidence="2">The sequence shown here is derived from an EMBL/GenBank/DDBJ whole genome shotgun (WGS) entry which is preliminary data.</text>
</comment>
<dbReference type="Proteomes" id="UP000317646">
    <property type="component" value="Unassembled WGS sequence"/>
</dbReference>
<proteinExistence type="predicted"/>
<sequence length="246" mass="27837">MKRFLCLALLLPLLFCAPLPGPQFKECPCTHTDPQKQLYNQVLTELIEHHFYNYYLPESESETINKSIIISKGIVVNTSKIDRLEAHYQNQLFNHKSRFKTIYLDTVSRKSFAGSIDLHLNSPGIDSRFVAKINALLSQVAPHGEAAAAAQLMTIQTVMAPTDFQLCTARIAYAAPRAPHEYAREQDAHQFGRVRFSNIVFNANKTQALVSYDWHCGGKCGLGELLIVHKVAGRWRIKHAEMIWIS</sequence>
<dbReference type="OrthoDB" id="6057717at2"/>
<keyword evidence="1" id="KW-0732">Signal</keyword>
<dbReference type="RefSeq" id="WP_140466157.1">
    <property type="nucleotide sequence ID" value="NZ_RCYZ01000003.1"/>
</dbReference>
<evidence type="ECO:0000313" key="2">
    <source>
        <dbReference type="EMBL" id="TPG66527.1"/>
    </source>
</evidence>
<gene>
    <name evidence="2" type="ORF">EAH73_08980</name>
</gene>
<dbReference type="AlphaFoldDB" id="A0A502GVV7"/>
<accession>A0A502GVV7</accession>
<feature type="signal peptide" evidence="1">
    <location>
        <begin position="1"/>
        <end position="25"/>
    </location>
</feature>
<protein>
    <submittedName>
        <fullName evidence="2">Uncharacterized protein</fullName>
    </submittedName>
</protein>
<keyword evidence="3" id="KW-1185">Reference proteome</keyword>
<evidence type="ECO:0000256" key="1">
    <source>
        <dbReference type="SAM" id="SignalP"/>
    </source>
</evidence>
<organism evidence="2 3">
    <name type="scientific">Hymenobacter nivis</name>
    <dbReference type="NCBI Taxonomy" id="1850093"/>
    <lineage>
        <taxon>Bacteria</taxon>
        <taxon>Pseudomonadati</taxon>
        <taxon>Bacteroidota</taxon>
        <taxon>Cytophagia</taxon>
        <taxon>Cytophagales</taxon>
        <taxon>Hymenobacteraceae</taxon>
        <taxon>Hymenobacter</taxon>
    </lineage>
</organism>